<organism evidence="2 3">
    <name type="scientific">Brachionus plicatilis</name>
    <name type="common">Marine rotifer</name>
    <name type="synonym">Brachionus muelleri</name>
    <dbReference type="NCBI Taxonomy" id="10195"/>
    <lineage>
        <taxon>Eukaryota</taxon>
        <taxon>Metazoa</taxon>
        <taxon>Spiralia</taxon>
        <taxon>Gnathifera</taxon>
        <taxon>Rotifera</taxon>
        <taxon>Eurotatoria</taxon>
        <taxon>Monogononta</taxon>
        <taxon>Pseudotrocha</taxon>
        <taxon>Ploima</taxon>
        <taxon>Brachionidae</taxon>
        <taxon>Brachionus</taxon>
    </lineage>
</organism>
<comment type="caution">
    <text evidence="2">The sequence shown here is derived from an EMBL/GenBank/DDBJ whole genome shotgun (WGS) entry which is preliminary data.</text>
</comment>
<protein>
    <submittedName>
        <fullName evidence="2">Uncharacterized protein</fullName>
    </submittedName>
</protein>
<proteinExistence type="predicted"/>
<evidence type="ECO:0000313" key="2">
    <source>
        <dbReference type="EMBL" id="RNA20551.1"/>
    </source>
</evidence>
<reference evidence="2 3" key="1">
    <citation type="journal article" date="2018" name="Sci. Rep.">
        <title>Genomic signatures of local adaptation to the degree of environmental predictability in rotifers.</title>
        <authorList>
            <person name="Franch-Gras L."/>
            <person name="Hahn C."/>
            <person name="Garcia-Roger E.M."/>
            <person name="Carmona M.J."/>
            <person name="Serra M."/>
            <person name="Gomez A."/>
        </authorList>
    </citation>
    <scope>NUCLEOTIDE SEQUENCE [LARGE SCALE GENOMIC DNA]</scope>
    <source>
        <strain evidence="2">HYR1</strain>
    </source>
</reference>
<name>A0A3M7RAT4_BRAPC</name>
<dbReference type="EMBL" id="REGN01003823">
    <property type="protein sequence ID" value="RNA20551.1"/>
    <property type="molecule type" value="Genomic_DNA"/>
</dbReference>
<dbReference type="AlphaFoldDB" id="A0A3M7RAT4"/>
<keyword evidence="3" id="KW-1185">Reference proteome</keyword>
<feature type="compositionally biased region" description="Polar residues" evidence="1">
    <location>
        <begin position="183"/>
        <end position="198"/>
    </location>
</feature>
<evidence type="ECO:0000313" key="3">
    <source>
        <dbReference type="Proteomes" id="UP000276133"/>
    </source>
</evidence>
<feature type="region of interest" description="Disordered" evidence="1">
    <location>
        <begin position="122"/>
        <end position="205"/>
    </location>
</feature>
<evidence type="ECO:0000256" key="1">
    <source>
        <dbReference type="SAM" id="MobiDB-lite"/>
    </source>
</evidence>
<gene>
    <name evidence="2" type="ORF">BpHYR1_000551</name>
</gene>
<sequence>MANWFEHVNRDKNVLKNFYDFKQSATKGIGNNSSGDSGMGTEFMQVSTSSSTSTSSLSVSTNNFLSPNTTVNEANFNVKSLSNISVFENEEYFSYFHKLLLQFNQLDLKLQTHSNDTIANRTQLAQTPPSVEKAPTLPTPQAQKPPLVQTPVINRPKNSDSRLHNNRNHIPKPVINNIHPNIPKSSTNFYHTGNNQHHNAGHHSHSGFNLKNISKRFNIKSWFTSSSSNTNIPTSASHNNFTTHNVNSTGSRLPFGIKTLTPSHRNEHKNFKENVKKKLSRESNATKCCDVNSTGVLGSGVGALCNNSNSFMKHSLSEPSLNAILDR</sequence>
<dbReference type="Proteomes" id="UP000276133">
    <property type="component" value="Unassembled WGS sequence"/>
</dbReference>
<accession>A0A3M7RAT4</accession>